<name>A0A2T3NFB7_9GAMM</name>
<organism evidence="1 2">
    <name type="scientific">Photobacterium rosenbergii</name>
    <dbReference type="NCBI Taxonomy" id="294936"/>
    <lineage>
        <taxon>Bacteria</taxon>
        <taxon>Pseudomonadati</taxon>
        <taxon>Pseudomonadota</taxon>
        <taxon>Gammaproteobacteria</taxon>
        <taxon>Vibrionales</taxon>
        <taxon>Vibrionaceae</taxon>
        <taxon>Photobacterium</taxon>
    </lineage>
</organism>
<reference evidence="1 2" key="1">
    <citation type="submission" date="2018-03" db="EMBL/GenBank/DDBJ databases">
        <title>Whole genome sequencing of Histamine producing bacteria.</title>
        <authorList>
            <person name="Butler K."/>
        </authorList>
    </citation>
    <scope>NUCLEOTIDE SEQUENCE [LARGE SCALE GENOMIC DNA]</scope>
    <source>
        <strain evidence="1 2">DSM 19138</strain>
    </source>
</reference>
<evidence type="ECO:0000313" key="1">
    <source>
        <dbReference type="EMBL" id="PSW13234.1"/>
    </source>
</evidence>
<comment type="caution">
    <text evidence="1">The sequence shown here is derived from an EMBL/GenBank/DDBJ whole genome shotgun (WGS) entry which is preliminary data.</text>
</comment>
<protein>
    <submittedName>
        <fullName evidence="1">Uncharacterized protein</fullName>
    </submittedName>
</protein>
<dbReference type="RefSeq" id="WP_107298059.1">
    <property type="nucleotide sequence ID" value="NZ_PYMB01000003.1"/>
</dbReference>
<sequence>MAKKSKEHAELMKARVHETILEMVLEGGPSDLSYTTLAEQRVGMFTNGREALRENPKCNT</sequence>
<evidence type="ECO:0000313" key="2">
    <source>
        <dbReference type="Proteomes" id="UP000241346"/>
    </source>
</evidence>
<dbReference type="AlphaFoldDB" id="A0A2T3NFB7"/>
<dbReference type="EMBL" id="PYMB01000003">
    <property type="protein sequence ID" value="PSW13234.1"/>
    <property type="molecule type" value="Genomic_DNA"/>
</dbReference>
<dbReference type="Proteomes" id="UP000241346">
    <property type="component" value="Unassembled WGS sequence"/>
</dbReference>
<gene>
    <name evidence="1" type="ORF">C9J01_10285</name>
</gene>
<accession>A0A2T3NFB7</accession>
<proteinExistence type="predicted"/>